<dbReference type="AlphaFoldDB" id="A0A401UDR3"/>
<reference evidence="7 8" key="1">
    <citation type="submission" date="2018-11" db="EMBL/GenBank/DDBJ databases">
        <title>Chryseotalea sanarue gen. nov., sp., nov., a member of the family Cytophagaceae, isolated from a brackish lake in Hamamatsu Japan.</title>
        <authorList>
            <person name="Maejima Y."/>
            <person name="Iino T."/>
            <person name="Muraguchi Y."/>
            <person name="Fukuda K."/>
            <person name="Ohkuma M."/>
            <person name="Moriuchi R."/>
            <person name="Dohra H."/>
            <person name="Kimbara K."/>
            <person name="Shintani M."/>
        </authorList>
    </citation>
    <scope>NUCLEOTIDE SEQUENCE [LARGE SCALE GENOMIC DNA]</scope>
    <source>
        <strain evidence="7 8">Ys</strain>
    </source>
</reference>
<accession>A0A401UDR3</accession>
<dbReference type="SUPFAM" id="SSF51905">
    <property type="entry name" value="FAD/NAD(P)-binding domain"/>
    <property type="match status" value="1"/>
</dbReference>
<gene>
    <name evidence="7" type="ORF">SanaruYs_32540</name>
</gene>
<proteinExistence type="inferred from homology"/>
<dbReference type="PANTHER" id="PTHR43734">
    <property type="entry name" value="PHYTOENE DESATURASE"/>
    <property type="match status" value="1"/>
</dbReference>
<dbReference type="OrthoDB" id="9774675at2"/>
<evidence type="ECO:0000256" key="5">
    <source>
        <dbReference type="RuleBase" id="RU362075"/>
    </source>
</evidence>
<dbReference type="InterPro" id="IPR036188">
    <property type="entry name" value="FAD/NAD-bd_sf"/>
</dbReference>
<comment type="similarity">
    <text evidence="2 5">Belongs to the carotenoid/retinoid oxidoreductase family.</text>
</comment>
<evidence type="ECO:0000256" key="4">
    <source>
        <dbReference type="ARBA" id="ARBA00023002"/>
    </source>
</evidence>
<evidence type="ECO:0000256" key="1">
    <source>
        <dbReference type="ARBA" id="ARBA00004829"/>
    </source>
</evidence>
<dbReference type="GO" id="GO:0016491">
    <property type="term" value="F:oxidoreductase activity"/>
    <property type="evidence" value="ECO:0007669"/>
    <property type="project" value="UniProtKB-KW"/>
</dbReference>
<keyword evidence="8" id="KW-1185">Reference proteome</keyword>
<dbReference type="PANTHER" id="PTHR43734:SF7">
    <property type="entry name" value="4,4'-DIAPONEUROSPORENE OXYGENASE"/>
    <property type="match status" value="1"/>
</dbReference>
<keyword evidence="4 5" id="KW-0560">Oxidoreductase</keyword>
<name>A0A401UDR3_9BACT</name>
<evidence type="ECO:0000259" key="6">
    <source>
        <dbReference type="Pfam" id="PF01593"/>
    </source>
</evidence>
<feature type="domain" description="Amine oxidase" evidence="6">
    <location>
        <begin position="12"/>
        <end position="481"/>
    </location>
</feature>
<dbReference type="InterPro" id="IPR002937">
    <property type="entry name" value="Amino_oxidase"/>
</dbReference>
<comment type="pathway">
    <text evidence="1 5">Carotenoid biosynthesis.</text>
</comment>
<dbReference type="EMBL" id="BHXQ01000006">
    <property type="protein sequence ID" value="GCC53013.1"/>
    <property type="molecule type" value="Genomic_DNA"/>
</dbReference>
<organism evidence="7 8">
    <name type="scientific">Chryseotalea sanaruensis</name>
    <dbReference type="NCBI Taxonomy" id="2482724"/>
    <lineage>
        <taxon>Bacteria</taxon>
        <taxon>Pseudomonadati</taxon>
        <taxon>Bacteroidota</taxon>
        <taxon>Cytophagia</taxon>
        <taxon>Cytophagales</taxon>
        <taxon>Chryseotaleaceae</taxon>
        <taxon>Chryseotalea</taxon>
    </lineage>
</organism>
<evidence type="ECO:0000256" key="3">
    <source>
        <dbReference type="ARBA" id="ARBA00022746"/>
    </source>
</evidence>
<dbReference type="Gene3D" id="3.50.50.60">
    <property type="entry name" value="FAD/NAD(P)-binding domain"/>
    <property type="match status" value="2"/>
</dbReference>
<sequence length="492" mass="55439">MSKSAVIIGSGVAGLASAIRLQLLGFDVSVFEKNSFPGGKLSDFTLGDYHFDRGPSLFTQPENVLELFKLAGRNPKDYIQIEKLNEANRYFFEDGTIVHGYIDTQKFDEELVSKLGERKGNAVQYLSEAANLYQHVGLIFLDYPLQRLKTWFNKRILKALAVVKGKHLINTVDQVNKKSFASPKTQQIFNRFATYNGSNPYVAPAMLTMIPHLEHNEGAFYPKGGMISITNALFKLANELGVQFYFNEEVEEIVKAKDKVSAVQTDQRTITADVVVSNMDVYFTYQKLFKDNNKAFEISKQERSTSAIIFYWGIKKSFPQLDLHSIFFSENYQQEFDELFVKKVLPSDPTVYINITSKKDVTHAPSNGENWFVMINAPASQIINWEEAVLAAKINVLKKLTRMLNTDIAPLIEEEHIWHPGGIERDTASFLGSLYGSSSNDRMAAFFRHANESKDYKNLFFAGGTVHPGGGIPLCLKSARLVELLVKEQFAG</sequence>
<keyword evidence="3 5" id="KW-0125">Carotenoid biosynthesis</keyword>
<dbReference type="NCBIfam" id="TIGR02734">
    <property type="entry name" value="crtI_fam"/>
    <property type="match status" value="1"/>
</dbReference>
<dbReference type="GO" id="GO:0016117">
    <property type="term" value="P:carotenoid biosynthetic process"/>
    <property type="evidence" value="ECO:0007669"/>
    <property type="project" value="UniProtKB-KW"/>
</dbReference>
<dbReference type="Proteomes" id="UP000288227">
    <property type="component" value="Unassembled WGS sequence"/>
</dbReference>
<evidence type="ECO:0000256" key="2">
    <source>
        <dbReference type="ARBA" id="ARBA00006046"/>
    </source>
</evidence>
<dbReference type="RefSeq" id="WP_127123661.1">
    <property type="nucleotide sequence ID" value="NZ_BHXQ01000006.1"/>
</dbReference>
<dbReference type="NCBIfam" id="NF042421">
    <property type="entry name" value="hydcarot_desat_CrtD"/>
    <property type="match status" value="1"/>
</dbReference>
<comment type="caution">
    <text evidence="7">The sequence shown here is derived from an EMBL/GenBank/DDBJ whole genome shotgun (WGS) entry which is preliminary data.</text>
</comment>
<evidence type="ECO:0000313" key="7">
    <source>
        <dbReference type="EMBL" id="GCC53013.1"/>
    </source>
</evidence>
<dbReference type="Pfam" id="PF01593">
    <property type="entry name" value="Amino_oxidase"/>
    <property type="match status" value="1"/>
</dbReference>
<evidence type="ECO:0000313" key="8">
    <source>
        <dbReference type="Proteomes" id="UP000288227"/>
    </source>
</evidence>
<protein>
    <submittedName>
        <fullName evidence="7">Phytoene desaturase</fullName>
    </submittedName>
</protein>
<dbReference type="InterPro" id="IPR054840">
    <property type="entry name" value="hydcarot_desat_CrtD"/>
</dbReference>
<dbReference type="InterPro" id="IPR014105">
    <property type="entry name" value="Carotenoid/retinoid_OxRdtase"/>
</dbReference>